<gene>
    <name evidence="2" type="ORF">DM02DRAFT_483986</name>
</gene>
<evidence type="ECO:0000313" key="3">
    <source>
        <dbReference type="Proteomes" id="UP000244855"/>
    </source>
</evidence>
<evidence type="ECO:0000313" key="2">
    <source>
        <dbReference type="EMBL" id="PVH92603.1"/>
    </source>
</evidence>
<organism evidence="2 3">
    <name type="scientific">Periconia macrospinosa</name>
    <dbReference type="NCBI Taxonomy" id="97972"/>
    <lineage>
        <taxon>Eukaryota</taxon>
        <taxon>Fungi</taxon>
        <taxon>Dikarya</taxon>
        <taxon>Ascomycota</taxon>
        <taxon>Pezizomycotina</taxon>
        <taxon>Dothideomycetes</taxon>
        <taxon>Pleosporomycetidae</taxon>
        <taxon>Pleosporales</taxon>
        <taxon>Massarineae</taxon>
        <taxon>Periconiaceae</taxon>
        <taxon>Periconia</taxon>
    </lineage>
</organism>
<feature type="region of interest" description="Disordered" evidence="1">
    <location>
        <begin position="20"/>
        <end position="54"/>
    </location>
</feature>
<reference evidence="2 3" key="1">
    <citation type="journal article" date="2018" name="Sci. Rep.">
        <title>Comparative genomics provides insights into the lifestyle and reveals functional heterogeneity of dark septate endophytic fungi.</title>
        <authorList>
            <person name="Knapp D.G."/>
            <person name="Nemeth J.B."/>
            <person name="Barry K."/>
            <person name="Hainaut M."/>
            <person name="Henrissat B."/>
            <person name="Johnson J."/>
            <person name="Kuo A."/>
            <person name="Lim J.H.P."/>
            <person name="Lipzen A."/>
            <person name="Nolan M."/>
            <person name="Ohm R.A."/>
            <person name="Tamas L."/>
            <person name="Grigoriev I.V."/>
            <person name="Spatafora J.W."/>
            <person name="Nagy L.G."/>
            <person name="Kovacs G.M."/>
        </authorList>
    </citation>
    <scope>NUCLEOTIDE SEQUENCE [LARGE SCALE GENOMIC DNA]</scope>
    <source>
        <strain evidence="2 3">DSE2036</strain>
    </source>
</reference>
<feature type="non-terminal residue" evidence="2">
    <location>
        <position position="1"/>
    </location>
</feature>
<dbReference type="EMBL" id="KZ805665">
    <property type="protein sequence ID" value="PVH92603.1"/>
    <property type="molecule type" value="Genomic_DNA"/>
</dbReference>
<proteinExistence type="predicted"/>
<keyword evidence="3" id="KW-1185">Reference proteome</keyword>
<evidence type="ECO:0000256" key="1">
    <source>
        <dbReference type="SAM" id="MobiDB-lite"/>
    </source>
</evidence>
<dbReference type="STRING" id="97972.A0A2V1D522"/>
<accession>A0A2V1D522</accession>
<protein>
    <submittedName>
        <fullName evidence="2">Uncharacterized protein</fullName>
    </submittedName>
</protein>
<name>A0A2V1D522_9PLEO</name>
<sequence length="119" mass="13060">PPPTEFVAELPADLANLSLMEGSQGKTPSHEPAPAAYQAYRPSGSQGQSPGQRRFSIPRRAVSANTIPVADPWRFADAATEQPTREFYMIADLIYDAIDRKFEPRGTGLLEASKVLESW</sequence>
<dbReference type="OrthoDB" id="3941538at2759"/>
<feature type="non-terminal residue" evidence="2">
    <location>
        <position position="119"/>
    </location>
</feature>
<dbReference type="Proteomes" id="UP000244855">
    <property type="component" value="Unassembled WGS sequence"/>
</dbReference>
<dbReference type="AlphaFoldDB" id="A0A2V1D522"/>